<dbReference type="HAMAP" id="MF_01058">
    <property type="entry name" value="GAP_YihI"/>
    <property type="match status" value="1"/>
</dbReference>
<evidence type="ECO:0000256" key="3">
    <source>
        <dbReference type="HAMAP-Rule" id="MF_01058"/>
    </source>
</evidence>
<keyword evidence="1 3" id="KW-0343">GTPase activation</keyword>
<dbReference type="GO" id="GO:0042254">
    <property type="term" value="P:ribosome biogenesis"/>
    <property type="evidence" value="ECO:0007669"/>
    <property type="project" value="UniProtKB-KW"/>
</dbReference>
<comment type="function">
    <text evidence="3">A GTPase-activating protein (GAP) that modifies Der/EngA GTPase function. May play a role in ribosome biogenesis.</text>
</comment>
<dbReference type="Pfam" id="PF04220">
    <property type="entry name" value="YihI"/>
    <property type="match status" value="1"/>
</dbReference>
<feature type="region of interest" description="Disordered" evidence="4">
    <location>
        <begin position="1"/>
        <end position="105"/>
    </location>
</feature>
<comment type="similarity">
    <text evidence="3">Belongs to the YihI family.</text>
</comment>
<dbReference type="AlphaFoldDB" id="A0A917N9N0"/>
<protein>
    <recommendedName>
        <fullName evidence="3">Der GTPase-activating protein YihI</fullName>
    </recommendedName>
</protein>
<feature type="compositionally biased region" description="Basic and acidic residues" evidence="4">
    <location>
        <begin position="83"/>
        <end position="105"/>
    </location>
</feature>
<organism evidence="5 6">
    <name type="scientific">Shewanella gelidii</name>
    <dbReference type="NCBI Taxonomy" id="1642821"/>
    <lineage>
        <taxon>Bacteria</taxon>
        <taxon>Pseudomonadati</taxon>
        <taxon>Pseudomonadota</taxon>
        <taxon>Gammaproteobacteria</taxon>
        <taxon>Alteromonadales</taxon>
        <taxon>Shewanellaceae</taxon>
        <taxon>Shewanella</taxon>
    </lineage>
</organism>
<evidence type="ECO:0000256" key="1">
    <source>
        <dbReference type="ARBA" id="ARBA00022468"/>
    </source>
</evidence>
<dbReference type="GO" id="GO:0005096">
    <property type="term" value="F:GTPase activator activity"/>
    <property type="evidence" value="ECO:0007669"/>
    <property type="project" value="UniProtKB-KW"/>
</dbReference>
<evidence type="ECO:0000256" key="2">
    <source>
        <dbReference type="ARBA" id="ARBA00022517"/>
    </source>
</evidence>
<sequence>MSHSKKSRKGGDNGPKLAPRTKKVDRKAATKKKNSGNRSGSRHNAALIKDQLDPNAEAKKNPRHGSKKPVALSLPETNAKPSNTEEKKAQKPQQTDEQKLLRLEEDPRLNKLLDMLEEGRQLSNEDQVWLDKQLNTIERLMTKLGIADEEDNADTSTRKATDDELFAQFESGADLLKDYQE</sequence>
<keyword evidence="2 3" id="KW-0690">Ribosome biogenesis</keyword>
<gene>
    <name evidence="3 5" type="primary">yihI</name>
    <name evidence="5" type="ORF">GCM10009332_18040</name>
</gene>
<proteinExistence type="inferred from homology"/>
<comment type="caution">
    <text evidence="5">The sequence shown here is derived from an EMBL/GenBank/DDBJ whole genome shotgun (WGS) entry which is preliminary data.</text>
</comment>
<dbReference type="EMBL" id="BMPZ01000004">
    <property type="protein sequence ID" value="GGI81096.1"/>
    <property type="molecule type" value="Genomic_DNA"/>
</dbReference>
<reference evidence="5" key="1">
    <citation type="journal article" date="2014" name="Int. J. Syst. Evol. Microbiol.">
        <title>Complete genome sequence of Corynebacterium casei LMG S-19264T (=DSM 44701T), isolated from a smear-ripened cheese.</title>
        <authorList>
            <consortium name="US DOE Joint Genome Institute (JGI-PGF)"/>
            <person name="Walter F."/>
            <person name="Albersmeier A."/>
            <person name="Kalinowski J."/>
            <person name="Ruckert C."/>
        </authorList>
    </citation>
    <scope>NUCLEOTIDE SEQUENCE</scope>
    <source>
        <strain evidence="5">JCM 30804</strain>
    </source>
</reference>
<keyword evidence="6" id="KW-1185">Reference proteome</keyword>
<dbReference type="Proteomes" id="UP000613743">
    <property type="component" value="Unassembled WGS sequence"/>
</dbReference>
<evidence type="ECO:0000313" key="5">
    <source>
        <dbReference type="EMBL" id="GGI81096.1"/>
    </source>
</evidence>
<dbReference type="InterPro" id="IPR007336">
    <property type="entry name" value="YihI"/>
</dbReference>
<evidence type="ECO:0000256" key="4">
    <source>
        <dbReference type="SAM" id="MobiDB-lite"/>
    </source>
</evidence>
<accession>A0A917N9N0</accession>
<reference evidence="5" key="2">
    <citation type="submission" date="2020-09" db="EMBL/GenBank/DDBJ databases">
        <authorList>
            <person name="Sun Q."/>
            <person name="Ohkuma M."/>
        </authorList>
    </citation>
    <scope>NUCLEOTIDE SEQUENCE</scope>
    <source>
        <strain evidence="5">JCM 30804</strain>
    </source>
</reference>
<dbReference type="NCBIfam" id="NF003560">
    <property type="entry name" value="PRK05244.1-1"/>
    <property type="match status" value="1"/>
</dbReference>
<dbReference type="RefSeq" id="WP_188920064.1">
    <property type="nucleotide sequence ID" value="NZ_BMPZ01000004.1"/>
</dbReference>
<feature type="compositionally biased region" description="Basic residues" evidence="4">
    <location>
        <begin position="19"/>
        <end position="35"/>
    </location>
</feature>
<feature type="compositionally biased region" description="Basic and acidic residues" evidence="4">
    <location>
        <begin position="50"/>
        <end position="60"/>
    </location>
</feature>
<evidence type="ECO:0000313" key="6">
    <source>
        <dbReference type="Proteomes" id="UP000613743"/>
    </source>
</evidence>
<name>A0A917N9N0_9GAMM</name>
<comment type="subunit">
    <text evidence="3">Interacts with Der.</text>
</comment>